<keyword evidence="1" id="KW-0732">Signal</keyword>
<evidence type="ECO:0000313" key="2">
    <source>
        <dbReference type="EMBL" id="GFO13013.1"/>
    </source>
</evidence>
<organism evidence="2 3">
    <name type="scientific">Plakobranchus ocellatus</name>
    <dbReference type="NCBI Taxonomy" id="259542"/>
    <lineage>
        <taxon>Eukaryota</taxon>
        <taxon>Metazoa</taxon>
        <taxon>Spiralia</taxon>
        <taxon>Lophotrochozoa</taxon>
        <taxon>Mollusca</taxon>
        <taxon>Gastropoda</taxon>
        <taxon>Heterobranchia</taxon>
        <taxon>Euthyneura</taxon>
        <taxon>Panpulmonata</taxon>
        <taxon>Sacoglossa</taxon>
        <taxon>Placobranchoidea</taxon>
        <taxon>Plakobranchidae</taxon>
        <taxon>Plakobranchus</taxon>
    </lineage>
</organism>
<reference evidence="2 3" key="1">
    <citation type="journal article" date="2021" name="Elife">
        <title>Chloroplast acquisition without the gene transfer in kleptoplastic sea slugs, Plakobranchus ocellatus.</title>
        <authorList>
            <person name="Maeda T."/>
            <person name="Takahashi S."/>
            <person name="Yoshida T."/>
            <person name="Shimamura S."/>
            <person name="Takaki Y."/>
            <person name="Nagai Y."/>
            <person name="Toyoda A."/>
            <person name="Suzuki Y."/>
            <person name="Arimoto A."/>
            <person name="Ishii H."/>
            <person name="Satoh N."/>
            <person name="Nishiyama T."/>
            <person name="Hasebe M."/>
            <person name="Maruyama T."/>
            <person name="Minagawa J."/>
            <person name="Obokata J."/>
            <person name="Shigenobu S."/>
        </authorList>
    </citation>
    <scope>NUCLEOTIDE SEQUENCE [LARGE SCALE GENOMIC DNA]</scope>
</reference>
<dbReference type="AlphaFoldDB" id="A0AAV4B0C7"/>
<evidence type="ECO:0000313" key="3">
    <source>
        <dbReference type="Proteomes" id="UP000735302"/>
    </source>
</evidence>
<comment type="caution">
    <text evidence="2">The sequence shown here is derived from an EMBL/GenBank/DDBJ whole genome shotgun (WGS) entry which is preliminary data.</text>
</comment>
<evidence type="ECO:0000256" key="1">
    <source>
        <dbReference type="SAM" id="SignalP"/>
    </source>
</evidence>
<gene>
    <name evidence="2" type="ORF">PoB_003951800</name>
</gene>
<name>A0AAV4B0C7_9GAST</name>
<proteinExistence type="predicted"/>
<dbReference type="Proteomes" id="UP000735302">
    <property type="component" value="Unassembled WGS sequence"/>
</dbReference>
<accession>A0AAV4B0C7</accession>
<feature type="signal peptide" evidence="1">
    <location>
        <begin position="1"/>
        <end position="19"/>
    </location>
</feature>
<sequence length="97" mass="10655">MKTALIVCLGLSLLVAVFASSPPECISVQGRQIFSDNVCTDKTMTHDLRAGRSYCCEDSNLLPLLKMDVKDGESQRVCVCVTLQEKWCHVFPESCAA</sequence>
<protein>
    <submittedName>
        <fullName evidence="2">Uncharacterized protein</fullName>
    </submittedName>
</protein>
<dbReference type="EMBL" id="BLXT01004479">
    <property type="protein sequence ID" value="GFO13013.1"/>
    <property type="molecule type" value="Genomic_DNA"/>
</dbReference>
<keyword evidence="3" id="KW-1185">Reference proteome</keyword>
<feature type="chain" id="PRO_5043819914" evidence="1">
    <location>
        <begin position="20"/>
        <end position="97"/>
    </location>
</feature>